<accession>A0A0W0VPL5</accession>
<dbReference type="STRING" id="45068.Llon_0692"/>
<proteinExistence type="predicted"/>
<dbReference type="PATRIC" id="fig|45068.5.peg.739"/>
<evidence type="ECO:0000313" key="2">
    <source>
        <dbReference type="Proteomes" id="UP000054997"/>
    </source>
</evidence>
<name>A0A0W0VPL5_9GAMM</name>
<feature type="non-terminal residue" evidence="1">
    <location>
        <position position="1"/>
    </location>
</feature>
<keyword evidence="2" id="KW-1185">Reference proteome</keyword>
<organism evidence="1 2">
    <name type="scientific">Legionella londiniensis</name>
    <dbReference type="NCBI Taxonomy" id="45068"/>
    <lineage>
        <taxon>Bacteria</taxon>
        <taxon>Pseudomonadati</taxon>
        <taxon>Pseudomonadota</taxon>
        <taxon>Gammaproteobacteria</taxon>
        <taxon>Legionellales</taxon>
        <taxon>Legionellaceae</taxon>
        <taxon>Legionella</taxon>
    </lineage>
</organism>
<dbReference type="EMBL" id="LNYK01000012">
    <property type="protein sequence ID" value="KTD21994.1"/>
    <property type="molecule type" value="Genomic_DNA"/>
</dbReference>
<reference evidence="1 2" key="1">
    <citation type="submission" date="2015-11" db="EMBL/GenBank/DDBJ databases">
        <title>Genomic analysis of 38 Legionella species identifies large and diverse effector repertoires.</title>
        <authorList>
            <person name="Burstein D."/>
            <person name="Amaro F."/>
            <person name="Zusman T."/>
            <person name="Lifshitz Z."/>
            <person name="Cohen O."/>
            <person name="Gilbert J.A."/>
            <person name="Pupko T."/>
            <person name="Shuman H.A."/>
            <person name="Segal G."/>
        </authorList>
    </citation>
    <scope>NUCLEOTIDE SEQUENCE [LARGE SCALE GENOMIC DNA]</scope>
    <source>
        <strain evidence="1 2">ATCC 49505</strain>
    </source>
</reference>
<gene>
    <name evidence="1" type="ORF">Llon_0692</name>
</gene>
<dbReference type="RefSeq" id="WP_237758250.1">
    <property type="nucleotide sequence ID" value="NZ_LNYK01000012.1"/>
</dbReference>
<dbReference type="Proteomes" id="UP000054997">
    <property type="component" value="Unassembled WGS sequence"/>
</dbReference>
<comment type="caution">
    <text evidence="1">The sequence shown here is derived from an EMBL/GenBank/DDBJ whole genome shotgun (WGS) entry which is preliminary data.</text>
</comment>
<dbReference type="AlphaFoldDB" id="A0A0W0VPL5"/>
<protein>
    <submittedName>
        <fullName evidence="1">Uncharacterized protein</fullName>
    </submittedName>
</protein>
<sequence length="68" mass="7814">SHFNLLTTRRLTLVIVNRRPDNYPDTAGNKESCKLEKPIHFPIKISNSMKKIGELLNIATSYEEKSNK</sequence>
<evidence type="ECO:0000313" key="1">
    <source>
        <dbReference type="EMBL" id="KTD21994.1"/>
    </source>
</evidence>